<dbReference type="PROSITE" id="PS50071">
    <property type="entry name" value="HOMEOBOX_2"/>
    <property type="match status" value="1"/>
</dbReference>
<evidence type="ECO:0000256" key="7">
    <source>
        <dbReference type="SAM" id="MobiDB-lite"/>
    </source>
</evidence>
<dbReference type="FunFam" id="1.10.10.60:FF:000003">
    <property type="entry name" value="Iroquois-class homeobox protein IRX"/>
    <property type="match status" value="1"/>
</dbReference>
<dbReference type="GO" id="GO:0001228">
    <property type="term" value="F:DNA-binding transcription activator activity, RNA polymerase II-specific"/>
    <property type="evidence" value="ECO:0000318"/>
    <property type="project" value="GO_Central"/>
</dbReference>
<feature type="compositionally biased region" description="Basic and acidic residues" evidence="7">
    <location>
        <begin position="444"/>
        <end position="453"/>
    </location>
</feature>
<feature type="region of interest" description="Disordered" evidence="7">
    <location>
        <begin position="110"/>
        <end position="231"/>
    </location>
</feature>
<keyword evidence="3 6" id="KW-0238">DNA-binding</keyword>
<feature type="compositionally biased region" description="Low complexity" evidence="7">
    <location>
        <begin position="635"/>
        <end position="654"/>
    </location>
</feature>
<evidence type="ECO:0000256" key="4">
    <source>
        <dbReference type="ARBA" id="ARBA00023155"/>
    </source>
</evidence>
<evidence type="ECO:0000313" key="10">
    <source>
        <dbReference type="Proteomes" id="UP000002281"/>
    </source>
</evidence>
<comment type="similarity">
    <text evidence="2">Belongs to the TALE/IRO homeobox family.</text>
</comment>
<dbReference type="InterPro" id="IPR001356">
    <property type="entry name" value="HD"/>
</dbReference>
<feature type="compositionally biased region" description="Low complexity" evidence="7">
    <location>
        <begin position="127"/>
        <end position="136"/>
    </location>
</feature>
<dbReference type="GeneTree" id="ENSGT00940000158596"/>
<dbReference type="PANTHER" id="PTHR11211:SF16">
    <property type="entry name" value="IROQUOIS-CLASS HOMEODOMAIN PROTEIN IRX-4"/>
    <property type="match status" value="1"/>
</dbReference>
<evidence type="ECO:0000256" key="1">
    <source>
        <dbReference type="ARBA" id="ARBA00004123"/>
    </source>
</evidence>
<evidence type="ECO:0000256" key="3">
    <source>
        <dbReference type="ARBA" id="ARBA00023125"/>
    </source>
</evidence>
<evidence type="ECO:0000313" key="9">
    <source>
        <dbReference type="Ensembl" id="ENSECAP00000079427.1"/>
    </source>
</evidence>
<keyword evidence="5 6" id="KW-0539">Nucleus</keyword>
<reference evidence="9 10" key="1">
    <citation type="journal article" date="2009" name="Science">
        <title>Genome sequence, comparative analysis, and population genetics of the domestic horse.</title>
        <authorList>
            <consortium name="Broad Institute Genome Sequencing Platform"/>
            <consortium name="Broad Institute Whole Genome Assembly Team"/>
            <person name="Wade C.M."/>
            <person name="Giulotto E."/>
            <person name="Sigurdsson S."/>
            <person name="Zoli M."/>
            <person name="Gnerre S."/>
            <person name="Imsland F."/>
            <person name="Lear T.L."/>
            <person name="Adelson D.L."/>
            <person name="Bailey E."/>
            <person name="Bellone R.R."/>
            <person name="Bloecker H."/>
            <person name="Distl O."/>
            <person name="Edgar R.C."/>
            <person name="Garber M."/>
            <person name="Leeb T."/>
            <person name="Mauceli E."/>
            <person name="MacLeod J.N."/>
            <person name="Penedo M.C.T."/>
            <person name="Raison J.M."/>
            <person name="Sharpe T."/>
            <person name="Vogel J."/>
            <person name="Andersson L."/>
            <person name="Antczak D.F."/>
            <person name="Biagi T."/>
            <person name="Binns M.M."/>
            <person name="Chowdhary B.P."/>
            <person name="Coleman S.J."/>
            <person name="Della Valle G."/>
            <person name="Fryc S."/>
            <person name="Guerin G."/>
            <person name="Hasegawa T."/>
            <person name="Hill E.W."/>
            <person name="Jurka J."/>
            <person name="Kiialainen A."/>
            <person name="Lindgren G."/>
            <person name="Liu J."/>
            <person name="Magnani E."/>
            <person name="Mickelson J.R."/>
            <person name="Murray J."/>
            <person name="Nergadze S.G."/>
            <person name="Onofrio R."/>
            <person name="Pedroni S."/>
            <person name="Piras M.F."/>
            <person name="Raudsepp T."/>
            <person name="Rocchi M."/>
            <person name="Roeed K.H."/>
            <person name="Ryder O.A."/>
            <person name="Searle S."/>
            <person name="Skow L."/>
            <person name="Swinburne J.E."/>
            <person name="Syvaenen A.C."/>
            <person name="Tozaki T."/>
            <person name="Valberg S.J."/>
            <person name="Vaudin M."/>
            <person name="White J.R."/>
            <person name="Zody M.C."/>
            <person name="Lander E.S."/>
            <person name="Lindblad-Toh K."/>
        </authorList>
    </citation>
    <scope>NUCLEOTIDE SEQUENCE [LARGE SCALE GENOMIC DNA]</scope>
    <source>
        <strain evidence="9 10">Thoroughbred</strain>
    </source>
</reference>
<dbReference type="InterPro" id="IPR009057">
    <property type="entry name" value="Homeodomain-like_sf"/>
</dbReference>
<dbReference type="SUPFAM" id="SSF46689">
    <property type="entry name" value="Homeodomain-like"/>
    <property type="match status" value="1"/>
</dbReference>
<reference evidence="9" key="3">
    <citation type="submission" date="2025-09" db="UniProtKB">
        <authorList>
            <consortium name="Ensembl"/>
        </authorList>
    </citation>
    <scope>IDENTIFICATION</scope>
    <source>
        <strain evidence="9">Thoroughbred</strain>
    </source>
</reference>
<keyword evidence="4 6" id="KW-0371">Homeobox</keyword>
<feature type="compositionally biased region" description="Basic residues" evidence="7">
    <location>
        <begin position="9"/>
        <end position="19"/>
    </location>
</feature>
<sequence length="750" mass="78385">MAGLSAPGRRSRPTRHGRPCPHPGAPLVPAPPPHAADARAARRAKLASARRPRGKALMGGRVGAARSLAHVTPVRALLTTAAPGDAGALRSPGAPPGNVSISCRLLPAGARAPSGRAEPSRAAGSGPAPQQVGEVPAPAPAPGLRDPSPIPGRRRLRAAAEGRGRQRLRRLPGASRAARCSPRPRRPSGAGGRVPSAAPRSRRPRSSGRATPAPARRTLPGPARRPRAAPAMSYPQFGYPYSSAPQFLMTTNSLSTCCESGGRTLADSGPAASAQAPVYCPVYESRLLATARHELNSAAALGVYGGPYGGSQGYGNYVTYGSEASAFYSLNSFDSKDGTGSAHAGLTPAAAAYYPYEPALGQYPYDRYGTMDSGTRRKNATRETTSTLKAWLQEHRKNPYPTKGEKIMLAIITKMTLTQVSTWFANARRRLKKENKMTWPPRNKCVDEKRPYAEGEEEEGADEEAREEPRKSAKNEEPIGKEEKDLELSDLEDFDALEAEPRDCELKPPFQPLDGSLDRVPAAPDGPSAPGKEAPGSLRMPLAAGSGASLDQDLERARSCLRSAAAGPEQQPGVGDGPQACEAKLGFAPAGATVGLEAKPRIWSLAHTATAAATALSQTEFPSCMLKRQGPIAPAAASSAPASSSPAAQVPAGALDRHQDSPVTSLRNWVDGVFHDPILRHSTLNQAWATAKGALLDPGPLGRTLGASANMLTTPLARAFPPTAPQDAPASSAAKELLALPKAGGKPFCA</sequence>
<dbReference type="GO" id="GO:0005634">
    <property type="term" value="C:nucleus"/>
    <property type="evidence" value="ECO:0000318"/>
    <property type="project" value="GO_Central"/>
</dbReference>
<dbReference type="SMART" id="SM00548">
    <property type="entry name" value="IRO"/>
    <property type="match status" value="1"/>
</dbReference>
<feature type="compositionally biased region" description="Low complexity" evidence="7">
    <location>
        <begin position="207"/>
        <end position="222"/>
    </location>
</feature>
<feature type="region of interest" description="Disordered" evidence="7">
    <location>
        <begin position="1"/>
        <end position="67"/>
    </location>
</feature>
<feature type="compositionally biased region" description="Acidic residues" evidence="7">
    <location>
        <begin position="454"/>
        <end position="466"/>
    </location>
</feature>
<evidence type="ECO:0000256" key="2">
    <source>
        <dbReference type="ARBA" id="ARBA00008446"/>
    </source>
</evidence>
<keyword evidence="10" id="KW-1185">Reference proteome</keyword>
<dbReference type="Ensembl" id="ENSECAT00000136705.1">
    <property type="protein sequence ID" value="ENSECAP00000079427.1"/>
    <property type="gene ID" value="ENSECAG00000017403.4"/>
</dbReference>
<feature type="compositionally biased region" description="Basic and acidic residues" evidence="7">
    <location>
        <begin position="467"/>
        <end position="487"/>
    </location>
</feature>
<feature type="compositionally biased region" description="Pro residues" evidence="7">
    <location>
        <begin position="20"/>
        <end position="34"/>
    </location>
</feature>
<dbReference type="CDD" id="cd00086">
    <property type="entry name" value="homeodomain"/>
    <property type="match status" value="1"/>
</dbReference>
<feature type="domain" description="Homeobox" evidence="8">
    <location>
        <begin position="371"/>
        <end position="434"/>
    </location>
</feature>
<organism evidence="9 10">
    <name type="scientific">Equus caballus</name>
    <name type="common">Horse</name>
    <dbReference type="NCBI Taxonomy" id="9796"/>
    <lineage>
        <taxon>Eukaryota</taxon>
        <taxon>Metazoa</taxon>
        <taxon>Chordata</taxon>
        <taxon>Craniata</taxon>
        <taxon>Vertebrata</taxon>
        <taxon>Euteleostomi</taxon>
        <taxon>Mammalia</taxon>
        <taxon>Eutheria</taxon>
        <taxon>Laurasiatheria</taxon>
        <taxon>Perissodactyla</taxon>
        <taxon>Equidae</taxon>
        <taxon>Equus</taxon>
    </lineage>
</organism>
<dbReference type="InterPro" id="IPR008422">
    <property type="entry name" value="KN_HD"/>
</dbReference>
<feature type="DNA-binding region" description="Homeobox" evidence="6">
    <location>
        <begin position="373"/>
        <end position="435"/>
    </location>
</feature>
<dbReference type="Pfam" id="PF05920">
    <property type="entry name" value="Homeobox_KN"/>
    <property type="match status" value="1"/>
</dbReference>
<evidence type="ECO:0000259" key="8">
    <source>
        <dbReference type="PROSITE" id="PS50071"/>
    </source>
</evidence>
<dbReference type="GO" id="GO:0000978">
    <property type="term" value="F:RNA polymerase II cis-regulatory region sequence-specific DNA binding"/>
    <property type="evidence" value="ECO:0000318"/>
    <property type="project" value="GO_Central"/>
</dbReference>
<gene>
    <name evidence="9" type="primary">IRX4</name>
</gene>
<proteinExistence type="inferred from homology"/>
<evidence type="ECO:0000256" key="6">
    <source>
        <dbReference type="PROSITE-ProRule" id="PRU00108"/>
    </source>
</evidence>
<name>A0A9L0STR0_HORSE</name>
<dbReference type="GO" id="GO:0006357">
    <property type="term" value="P:regulation of transcription by RNA polymerase II"/>
    <property type="evidence" value="ECO:0000318"/>
    <property type="project" value="GO_Central"/>
</dbReference>
<dbReference type="InterPro" id="IPR017970">
    <property type="entry name" value="Homeobox_CS"/>
</dbReference>
<comment type="subcellular location">
    <subcellularLocation>
        <location evidence="1 6">Nucleus</location>
    </subcellularLocation>
</comment>
<dbReference type="GO" id="GO:0007507">
    <property type="term" value="P:heart development"/>
    <property type="evidence" value="ECO:0007669"/>
    <property type="project" value="Ensembl"/>
</dbReference>
<protein>
    <submittedName>
        <fullName evidence="9">Iroquois homeobox 4</fullName>
    </submittedName>
</protein>
<dbReference type="InterPro" id="IPR003893">
    <property type="entry name" value="Iroquois_homeo"/>
</dbReference>
<dbReference type="AlphaFoldDB" id="A0A9L0STR0"/>
<dbReference type="Proteomes" id="UP000002281">
    <property type="component" value="Chromosome 21"/>
</dbReference>
<accession>A0A9L0STR0</accession>
<dbReference type="PANTHER" id="PTHR11211">
    <property type="entry name" value="IROQUOIS-CLASS HOMEODOMAIN PROTEIN IRX"/>
    <property type="match status" value="1"/>
</dbReference>
<dbReference type="SMART" id="SM00389">
    <property type="entry name" value="HOX"/>
    <property type="match status" value="1"/>
</dbReference>
<feature type="region of interest" description="Disordered" evidence="7">
    <location>
        <begin position="435"/>
        <end position="550"/>
    </location>
</feature>
<dbReference type="PROSITE" id="PS00027">
    <property type="entry name" value="HOMEOBOX_1"/>
    <property type="match status" value="1"/>
</dbReference>
<feature type="compositionally biased region" description="Acidic residues" evidence="7">
    <location>
        <begin position="488"/>
        <end position="498"/>
    </location>
</feature>
<feature type="compositionally biased region" description="Basic residues" evidence="7">
    <location>
        <begin position="41"/>
        <end position="54"/>
    </location>
</feature>
<evidence type="ECO:0000256" key="5">
    <source>
        <dbReference type="ARBA" id="ARBA00023242"/>
    </source>
</evidence>
<dbReference type="Gene3D" id="1.10.10.60">
    <property type="entry name" value="Homeodomain-like"/>
    <property type="match status" value="1"/>
</dbReference>
<reference evidence="9" key="2">
    <citation type="submission" date="2025-08" db="UniProtKB">
        <authorList>
            <consortium name="Ensembl"/>
        </authorList>
    </citation>
    <scope>IDENTIFICATION</scope>
    <source>
        <strain evidence="9">Thoroughbred</strain>
    </source>
</reference>
<feature type="compositionally biased region" description="Low complexity" evidence="7">
    <location>
        <begin position="171"/>
        <end position="181"/>
    </location>
</feature>
<dbReference type="GO" id="GO:0048468">
    <property type="term" value="P:cell development"/>
    <property type="evidence" value="ECO:0000318"/>
    <property type="project" value="GO_Central"/>
</dbReference>
<feature type="region of interest" description="Disordered" evidence="7">
    <location>
        <begin position="635"/>
        <end position="659"/>
    </location>
</feature>
<dbReference type="GO" id="GO:0045893">
    <property type="term" value="P:positive regulation of DNA-templated transcription"/>
    <property type="evidence" value="ECO:0000318"/>
    <property type="project" value="GO_Central"/>
</dbReference>
<dbReference type="GO" id="GO:0030182">
    <property type="term" value="P:neuron differentiation"/>
    <property type="evidence" value="ECO:0000318"/>
    <property type="project" value="GO_Central"/>
</dbReference>